<dbReference type="SUPFAM" id="SSF69593">
    <property type="entry name" value="Glycerol-3-phosphate (1)-acyltransferase"/>
    <property type="match status" value="1"/>
</dbReference>
<dbReference type="Pfam" id="PF01553">
    <property type="entry name" value="Acyltransferase"/>
    <property type="match status" value="1"/>
</dbReference>
<dbReference type="CDD" id="cd07989">
    <property type="entry name" value="LPLAT_AGPAT-like"/>
    <property type="match status" value="1"/>
</dbReference>
<evidence type="ECO:0000313" key="2">
    <source>
        <dbReference type="EMBL" id="TDG74411.1"/>
    </source>
</evidence>
<dbReference type="OrthoDB" id="2040407at2"/>
<organism evidence="2 3">
    <name type="scientific">Secundilactobacillus malefermentans</name>
    <dbReference type="NCBI Taxonomy" id="176292"/>
    <lineage>
        <taxon>Bacteria</taxon>
        <taxon>Bacillati</taxon>
        <taxon>Bacillota</taxon>
        <taxon>Bacilli</taxon>
        <taxon>Lactobacillales</taxon>
        <taxon>Lactobacillaceae</taxon>
        <taxon>Secundilactobacillus</taxon>
    </lineage>
</organism>
<proteinExistence type="predicted"/>
<dbReference type="STRING" id="1122149.FD44_GL000995"/>
<dbReference type="SMART" id="SM00563">
    <property type="entry name" value="PlsC"/>
    <property type="match status" value="1"/>
</dbReference>
<evidence type="ECO:0000313" key="3">
    <source>
        <dbReference type="Proteomes" id="UP000294854"/>
    </source>
</evidence>
<dbReference type="InterPro" id="IPR002123">
    <property type="entry name" value="Plipid/glycerol_acylTrfase"/>
</dbReference>
<comment type="caution">
    <text evidence="2">The sequence shown here is derived from an EMBL/GenBank/DDBJ whole genome shotgun (WGS) entry which is preliminary data.</text>
</comment>
<dbReference type="GO" id="GO:0016746">
    <property type="term" value="F:acyltransferase activity"/>
    <property type="evidence" value="ECO:0007669"/>
    <property type="project" value="InterPro"/>
</dbReference>
<feature type="domain" description="Phospholipid/glycerol acyltransferase" evidence="1">
    <location>
        <begin position="96"/>
        <end position="216"/>
    </location>
</feature>
<dbReference type="EMBL" id="PUFO01000076">
    <property type="protein sequence ID" value="TDG74411.1"/>
    <property type="molecule type" value="Genomic_DNA"/>
</dbReference>
<accession>A0A4R5NIY2</accession>
<dbReference type="RefSeq" id="WP_010619038.1">
    <property type="nucleotide sequence ID" value="NZ_PUFO01000076.1"/>
</dbReference>
<keyword evidence="3" id="KW-1185">Reference proteome</keyword>
<dbReference type="Proteomes" id="UP000294854">
    <property type="component" value="Unassembled WGS sequence"/>
</dbReference>
<evidence type="ECO:0000259" key="1">
    <source>
        <dbReference type="SMART" id="SM00563"/>
    </source>
</evidence>
<sequence>MDASKLVAGNREEVIQNIKQAVAEQRFNDKVETNDPVMTMQQQEKVVNHYLHYYENWRYKVKNVAARSMLRVASKWIMRTTKVVGSENIQAIKSGAIVTSNHFSPIENTVVSKAMRVSGKSRLFIVSEATNLEMKGFVGFVMNFYDTIPMSTSTQYMARPFPNMLADILEKKHFILIYPEQEMWFNYRKPRPPKRGAYYYAARFNVPIISCFVEIVDTHQQVSVDFNEVQFIMHILKPIYPDATKNVHENSLAMMQQDYDQKCAAYERAYGKKLTYEFTPGDIAGWIPQEA</sequence>
<gene>
    <name evidence="2" type="ORF">C5L31_000058</name>
</gene>
<name>A0A4R5NIY2_9LACO</name>
<reference evidence="2 3" key="1">
    <citation type="journal article" date="2019" name="Appl. Microbiol. Biotechnol.">
        <title>Uncovering carbohydrate metabolism through a genotype-phenotype association study of 56 lactic acid bacteria genomes.</title>
        <authorList>
            <person name="Buron-Moles G."/>
            <person name="Chailyan A."/>
            <person name="Dolejs I."/>
            <person name="Forster J."/>
            <person name="Miks M.H."/>
        </authorList>
    </citation>
    <scope>NUCLEOTIDE SEQUENCE [LARGE SCALE GENOMIC DNA]</scope>
    <source>
        <strain evidence="2 3">ATCC 49373</strain>
    </source>
</reference>
<dbReference type="AlphaFoldDB" id="A0A4R5NIY2"/>
<protein>
    <recommendedName>
        <fullName evidence="1">Phospholipid/glycerol acyltransferase domain-containing protein</fullName>
    </recommendedName>
</protein>